<evidence type="ECO:0000256" key="6">
    <source>
        <dbReference type="ARBA" id="ARBA00022692"/>
    </source>
</evidence>
<name>A0A317CQM5_9GAMM</name>
<dbReference type="PRINTS" id="PR00164">
    <property type="entry name" value="ABC2TRNSPORT"/>
</dbReference>
<comment type="caution">
    <text evidence="13">The sequence shown here is derived from an EMBL/GenBank/DDBJ whole genome shotgun (WGS) entry which is preliminary data.</text>
</comment>
<evidence type="ECO:0000256" key="3">
    <source>
        <dbReference type="ARBA" id="ARBA00022448"/>
    </source>
</evidence>
<dbReference type="AlphaFoldDB" id="A0A317CQM5"/>
<keyword evidence="14" id="KW-1185">Reference proteome</keyword>
<keyword evidence="5" id="KW-0762">Sugar transport</keyword>
<evidence type="ECO:0000313" key="14">
    <source>
        <dbReference type="Proteomes" id="UP000245506"/>
    </source>
</evidence>
<evidence type="ECO:0000259" key="12">
    <source>
        <dbReference type="PROSITE" id="PS51012"/>
    </source>
</evidence>
<proteinExistence type="inferred from homology"/>
<dbReference type="InterPro" id="IPR047817">
    <property type="entry name" value="ABC2_TM_bact-type"/>
</dbReference>
<comment type="similarity">
    <text evidence="2 11">Belongs to the ABC-2 integral membrane protein family.</text>
</comment>
<evidence type="ECO:0000313" key="13">
    <source>
        <dbReference type="EMBL" id="PWQ98700.1"/>
    </source>
</evidence>
<keyword evidence="10 11" id="KW-0472">Membrane</keyword>
<dbReference type="InterPro" id="IPR000412">
    <property type="entry name" value="ABC_2_transport"/>
</dbReference>
<dbReference type="GO" id="GO:0043190">
    <property type="term" value="C:ATP-binding cassette (ABC) transporter complex"/>
    <property type="evidence" value="ECO:0007669"/>
    <property type="project" value="InterPro"/>
</dbReference>
<organism evidence="13 14">
    <name type="scientific">Leucothrix arctica</name>
    <dbReference type="NCBI Taxonomy" id="1481894"/>
    <lineage>
        <taxon>Bacteria</taxon>
        <taxon>Pseudomonadati</taxon>
        <taxon>Pseudomonadota</taxon>
        <taxon>Gammaproteobacteria</taxon>
        <taxon>Thiotrichales</taxon>
        <taxon>Thiotrichaceae</taxon>
        <taxon>Leucothrix</taxon>
    </lineage>
</organism>
<dbReference type="GO" id="GO:0140359">
    <property type="term" value="F:ABC-type transporter activity"/>
    <property type="evidence" value="ECO:0007669"/>
    <property type="project" value="InterPro"/>
</dbReference>
<evidence type="ECO:0000256" key="11">
    <source>
        <dbReference type="RuleBase" id="RU361157"/>
    </source>
</evidence>
<keyword evidence="9" id="KW-0625">Polysaccharide transport</keyword>
<keyword evidence="7" id="KW-0972">Capsule biogenesis/degradation</keyword>
<gene>
    <name evidence="13" type="ORF">DKT75_02500</name>
</gene>
<feature type="domain" description="ABC transmembrane type-2" evidence="12">
    <location>
        <begin position="32"/>
        <end position="255"/>
    </location>
</feature>
<evidence type="ECO:0000256" key="1">
    <source>
        <dbReference type="ARBA" id="ARBA00004651"/>
    </source>
</evidence>
<evidence type="ECO:0000256" key="10">
    <source>
        <dbReference type="ARBA" id="ARBA00023136"/>
    </source>
</evidence>
<keyword evidence="8 11" id="KW-1133">Transmembrane helix</keyword>
<dbReference type="GO" id="GO:0015774">
    <property type="term" value="P:polysaccharide transport"/>
    <property type="evidence" value="ECO:0007669"/>
    <property type="project" value="UniProtKB-KW"/>
</dbReference>
<evidence type="ECO:0000256" key="7">
    <source>
        <dbReference type="ARBA" id="ARBA00022903"/>
    </source>
</evidence>
<evidence type="ECO:0000256" key="5">
    <source>
        <dbReference type="ARBA" id="ARBA00022597"/>
    </source>
</evidence>
<dbReference type="PANTHER" id="PTHR30413:SF10">
    <property type="entry name" value="CAPSULE POLYSACCHARIDE EXPORT INNER-MEMBRANE PROTEIN CTRC"/>
    <property type="match status" value="1"/>
</dbReference>
<dbReference type="PROSITE" id="PS51012">
    <property type="entry name" value="ABC_TM2"/>
    <property type="match status" value="1"/>
</dbReference>
<protein>
    <recommendedName>
        <fullName evidence="11">Transport permease protein</fullName>
    </recommendedName>
</protein>
<accession>A0A317CQM5</accession>
<feature type="transmembrane region" description="Helical" evidence="11">
    <location>
        <begin position="66"/>
        <end position="87"/>
    </location>
</feature>
<sequence>MGAFLKAISVKTRIINALFIHSILTEHGKSKIGYLAALAKPLFQIVMLTTMFTFLGRSPAIGDNLVLFLATGIIPYNLCIGLTNKMLQINKSSRNILNNTLATPFDISIAFLLSETVIILISAATILIGLGHFGYWDYRVDSLLGILLITITSIILGYGVGLLNVSVSAIVPSYEKVWKILSMPLFLMSGVFFVADQRFPAEVIAILKYNPLLHIIESMRDSFYRSWESTLFDMGYLLTFTTIALLTGLLMQKLTQKRQRV</sequence>
<evidence type="ECO:0000256" key="4">
    <source>
        <dbReference type="ARBA" id="ARBA00022475"/>
    </source>
</evidence>
<reference evidence="13 14" key="1">
    <citation type="submission" date="2018-05" db="EMBL/GenBank/DDBJ databases">
        <title>Leucothrix arctica sp. nov., isolated from Arctic seawater.</title>
        <authorList>
            <person name="Choi A."/>
            <person name="Baek K."/>
        </authorList>
    </citation>
    <scope>NUCLEOTIDE SEQUENCE [LARGE SCALE GENOMIC DNA]</scope>
    <source>
        <strain evidence="13 14">IMCC9719</strain>
    </source>
</reference>
<keyword evidence="6 11" id="KW-0812">Transmembrane</keyword>
<feature type="transmembrane region" description="Helical" evidence="11">
    <location>
        <begin position="32"/>
        <end position="54"/>
    </location>
</feature>
<dbReference type="InterPro" id="IPR013525">
    <property type="entry name" value="ABC2_TM"/>
</dbReference>
<keyword evidence="3 11" id="KW-0813">Transport</keyword>
<evidence type="ECO:0000256" key="2">
    <source>
        <dbReference type="ARBA" id="ARBA00007783"/>
    </source>
</evidence>
<feature type="transmembrane region" description="Helical" evidence="11">
    <location>
        <begin position="234"/>
        <end position="251"/>
    </location>
</feature>
<dbReference type="RefSeq" id="WP_109821856.1">
    <property type="nucleotide sequence ID" value="NZ_QGKL01000010.1"/>
</dbReference>
<feature type="transmembrane region" description="Helical" evidence="11">
    <location>
        <begin position="143"/>
        <end position="165"/>
    </location>
</feature>
<dbReference type="PANTHER" id="PTHR30413">
    <property type="entry name" value="INNER MEMBRANE TRANSPORT PERMEASE"/>
    <property type="match status" value="1"/>
</dbReference>
<comment type="subcellular location">
    <subcellularLocation>
        <location evidence="11">Cell inner membrane</location>
        <topology evidence="11">Multi-pass membrane protein</topology>
    </subcellularLocation>
    <subcellularLocation>
        <location evidence="1">Cell membrane</location>
        <topology evidence="1">Multi-pass membrane protein</topology>
    </subcellularLocation>
</comment>
<evidence type="ECO:0000256" key="8">
    <source>
        <dbReference type="ARBA" id="ARBA00022989"/>
    </source>
</evidence>
<evidence type="ECO:0000256" key="9">
    <source>
        <dbReference type="ARBA" id="ARBA00023047"/>
    </source>
</evidence>
<dbReference type="Proteomes" id="UP000245506">
    <property type="component" value="Unassembled WGS sequence"/>
</dbReference>
<feature type="transmembrane region" description="Helical" evidence="11">
    <location>
        <begin position="107"/>
        <end position="131"/>
    </location>
</feature>
<feature type="transmembrane region" description="Helical" evidence="11">
    <location>
        <begin position="177"/>
        <end position="195"/>
    </location>
</feature>
<dbReference type="Pfam" id="PF01061">
    <property type="entry name" value="ABC2_membrane"/>
    <property type="match status" value="1"/>
</dbReference>
<dbReference type="GO" id="GO:0015920">
    <property type="term" value="P:lipopolysaccharide transport"/>
    <property type="evidence" value="ECO:0007669"/>
    <property type="project" value="TreeGrafter"/>
</dbReference>
<dbReference type="EMBL" id="QGKL01000010">
    <property type="protein sequence ID" value="PWQ98700.1"/>
    <property type="molecule type" value="Genomic_DNA"/>
</dbReference>
<dbReference type="OrthoDB" id="9814458at2"/>
<keyword evidence="4 11" id="KW-1003">Cell membrane</keyword>